<name>A0A1G9ZXC7_9EURY</name>
<feature type="region of interest" description="Disordered" evidence="1">
    <location>
        <begin position="1"/>
        <end position="35"/>
    </location>
</feature>
<dbReference type="STRING" id="996166.SAMN05192554_12324"/>
<evidence type="ECO:0000313" key="3">
    <source>
        <dbReference type="Proteomes" id="UP000199370"/>
    </source>
</evidence>
<protein>
    <submittedName>
        <fullName evidence="2">Uncharacterized protein</fullName>
    </submittedName>
</protein>
<evidence type="ECO:0000313" key="2">
    <source>
        <dbReference type="EMBL" id="SDN25908.1"/>
    </source>
</evidence>
<accession>A0A1G9ZXC7</accession>
<feature type="compositionally biased region" description="Basic and acidic residues" evidence="1">
    <location>
        <begin position="1"/>
        <end position="13"/>
    </location>
</feature>
<evidence type="ECO:0000256" key="1">
    <source>
        <dbReference type="SAM" id="MobiDB-lite"/>
    </source>
</evidence>
<keyword evidence="3" id="KW-1185">Reference proteome</keyword>
<gene>
    <name evidence="2" type="ORF">SAMN05192554_12324</name>
</gene>
<proteinExistence type="predicted"/>
<reference evidence="2 3" key="1">
    <citation type="submission" date="2016-10" db="EMBL/GenBank/DDBJ databases">
        <authorList>
            <person name="de Groot N.N."/>
        </authorList>
    </citation>
    <scope>NUCLEOTIDE SEQUENCE [LARGE SCALE GENOMIC DNA]</scope>
    <source>
        <strain evidence="3">EB21,IBRC-M 10013,KCTC 4048</strain>
    </source>
</reference>
<dbReference type="EMBL" id="FNIA01000023">
    <property type="protein sequence ID" value="SDN25908.1"/>
    <property type="molecule type" value="Genomic_DNA"/>
</dbReference>
<sequence>MCHHDIEIEHTAIEDDSTDESADDEFAEMPTAADD</sequence>
<dbReference type="Proteomes" id="UP000199370">
    <property type="component" value="Unassembled WGS sequence"/>
</dbReference>
<feature type="compositionally biased region" description="Acidic residues" evidence="1">
    <location>
        <begin position="14"/>
        <end position="35"/>
    </location>
</feature>
<organism evidence="2 3">
    <name type="scientific">Haloarchaeobius iranensis</name>
    <dbReference type="NCBI Taxonomy" id="996166"/>
    <lineage>
        <taxon>Archaea</taxon>
        <taxon>Methanobacteriati</taxon>
        <taxon>Methanobacteriota</taxon>
        <taxon>Stenosarchaea group</taxon>
        <taxon>Halobacteria</taxon>
        <taxon>Halobacteriales</taxon>
        <taxon>Halorubellaceae</taxon>
        <taxon>Haloarchaeobius</taxon>
    </lineage>
</organism>
<dbReference type="AlphaFoldDB" id="A0A1G9ZXC7"/>